<dbReference type="InterPro" id="IPR028994">
    <property type="entry name" value="Integrin_alpha_N"/>
</dbReference>
<evidence type="ECO:0000259" key="4">
    <source>
        <dbReference type="Pfam" id="PF12733"/>
    </source>
</evidence>
<dbReference type="Pfam" id="PF13585">
    <property type="entry name" value="CHU_C"/>
    <property type="match status" value="1"/>
</dbReference>
<protein>
    <submittedName>
        <fullName evidence="6">MBG domain-containing protein</fullName>
    </submittedName>
</protein>
<dbReference type="SUPFAM" id="SSF81296">
    <property type="entry name" value="E set domains"/>
    <property type="match status" value="1"/>
</dbReference>
<evidence type="ECO:0000259" key="3">
    <source>
        <dbReference type="Pfam" id="PF01833"/>
    </source>
</evidence>
<feature type="domain" description="MBG" evidence="5">
    <location>
        <begin position="1836"/>
        <end position="1905"/>
    </location>
</feature>
<dbReference type="InterPro" id="IPR013517">
    <property type="entry name" value="FG-GAP"/>
</dbReference>
<sequence>MAKFYTLKSTIILFFALYTSVGWAHVPGVHHPNVSSGTVTGTSIFKASHKNSKRYSNLAANASPIITSFSPSSGPVGTSVTINGTNFNSTKASNMVFFGATRATVTGATESSLTVTVPVGATFQPISVLNSNTQLTGYSAMPFIVTFSPNNSTITKANFASKQDLYPANTSTAQYMVTSDLDGDGKADVVSANSDTGTNTVTIFRNIANSGTITSASFADKIERPIDGAPAGLAVSDLDGDGKPELVVLEASGKVSIFLNTSTSGVISFAPKVDYSMLNGVSITVGDLDNDGRPEVVVSNRRDGKVFVFRNTSTTGNISFADAIAAATFTTGGPENVAIGDLNGDGKADMTVANKVSGLVAVFPNISTTGNIVFGTAISLTPGTKPVKAALGDFNADGKPDLAVANSTSSTVSVFENTSSIGTISFAAKVDLAADNKVTTVAITDLDGDGKLDIVTVAVNSDGRVSVFRNTNSSGAISVASFAAKSLLTEVFQDVTIGDIDGDGRPDLAGTNLKIVSIFRYNPFITKVSASLSDKTLAGIDSEITADPVPSATGYRFRVTQGANVQTIDVQTNSFKLTELASYAYSTSYSIDVQVQVGGIWSDYGTISVLNTPEPLTQISDVFRGKMLDNIDDPITADPLPLATGYRFRVIKGVDMQILDAQTNSFRLTQLASYDYSSSYTIDVQAQVGGIWGNYGAAYLVNSEAPTTQISESFSGKILANTDSVITADPVPLATGYRFRVTEGAAVQMLDVPTNSFKLIQLPNYAYNTKYSMDVAVKTGATLNAFGAAILVTTPAVPVTQIAAVFCGTVLTDLAGAVRSDGIPLATAYRFRVKQGNSPAQIIEEAIAQTLLYKTTFYAYNTTYTVDVSANVNGIWSEYGAACNVTTLAAPLTQVSLINCGKLLTTNDSQISIDYVPTATAYRLRITTNNQTDSLDVPTNFARLAAMPSYEFNTTYSIRVAAFVNGIWTPYGPSCNVTTPVLVPQISTEMCGTVLTTIDGEIHEDLIPATSFRFKVTQGVNTITLESNVGSIRLSSIPFYAYNTVYSVEVAVQRNGTWTAFGPACNVTTMTTPLTQVSLINCGKLLTTNDSQISIDYVPTATAYRLRITTNNQTDSLDVPTNFARLAAMPSYEFNTTYSIRVAAFVNGIWTPYGPSCNVTTPVLVPQISTEMCGTVLTTIDGEIHEDLIPATSFRFKVKQGVNTITLESNVGSIRLSSVPFYAYNTVYSVEVAVQRNGTWTAFGPACNVTTMTTPVTRLAINVCGTVLNTTGDVHADNVPTASAYRFRVREGSNEQILTSPTASAKLISLPVYTFNTIYTIDVSAEVAGIWTPYGASCTITTAAPLTNPNLSSLTLSTGMLNPVFNTETLEYTAAVSNATSSITLSPHVSDNTATVKVSGKSVTSGSASENINLSVGVNPITTVVTAQDGTTTKSYTVTVTRDKAAQVITFNTLTAKTYGNLDFNPGATSNNTGIPITYTSMNPAVATVVGGQIHIVGAGTSIITASQVGDLTHYAATDMQQTLTVNPYAITVTADAKSKTYSDAEPALSYAITSGTLVGTDAFTGTLVRDAGEEVNTYAITQGTLELNDNYTLTYVGANLTIGQKIITVTAAAKSKTYGDADPALTYAFAPALSTGDSFSGSLSRLLGENAGAYTINLGTLALNSNYTLTYIGADLSIGQKIITVTAAAKSKTYGDADPALTYAFAPALTTGDSFSGSLSRLTGENVGTYAINQGTLALNSNYTLTYTGADLSIGQKIITVTAAAKSKTYGDADPALTYAFVPALTKGDSFSGSLSRLTGENVGTYAINLGTLALNSNYTLTYAGADLSIGQKTISVTAAAKSKTYGDADPALTYAFAPALTTADSFSGSLSRLTGENAGTYAINQGTLALNSNYTLTYTGADLSIGQKIITVTAAAKSKTYGDADPALTYAFAPALTKGDSFSGSLSRLPGENVGTYAINLGTLALNSNYTLTYAGADLSIEQKIITVTASNAVMCQSDGFPTFAVTYAGFTAGDTESSLSTKPTVSTTANRNVAGNFVLVPAAGVSNNYSFVYLNGTLTINAIPSVRIVSNKGTEISKGETAVLTSSGGTTYSWSTTSGIISGQNTAPLTVRPAQTTTYTVRVTNSSGCSSSESFTIKVAEDYKLIASNILTPNGDGVNDTWIVQNIDMYPNNEVRIFDRNGREMYSKKTYDSSWNGTIGGNDLAEGTYYYVITYGPNKLVQKGFITIIRNR</sequence>
<gene>
    <name evidence="6" type="ORF">ACFOUY_04735</name>
</gene>
<comment type="caution">
    <text evidence="6">The sequence shown here is derived from an EMBL/GenBank/DDBJ whole genome shotgun (WGS) entry which is preliminary data.</text>
</comment>
<accession>A0ABV8NJN1</accession>
<reference evidence="7" key="1">
    <citation type="journal article" date="2019" name="Int. J. Syst. Evol. Microbiol.">
        <title>The Global Catalogue of Microorganisms (GCM) 10K type strain sequencing project: providing services to taxonomists for standard genome sequencing and annotation.</title>
        <authorList>
            <consortium name="The Broad Institute Genomics Platform"/>
            <consortium name="The Broad Institute Genome Sequencing Center for Infectious Disease"/>
            <person name="Wu L."/>
            <person name="Ma J."/>
        </authorList>
    </citation>
    <scope>NUCLEOTIDE SEQUENCE [LARGE SCALE GENOMIC DNA]</scope>
    <source>
        <strain evidence="7">CCM 8689</strain>
    </source>
</reference>
<dbReference type="InterPro" id="IPR002909">
    <property type="entry name" value="IPT_dom"/>
</dbReference>
<dbReference type="EMBL" id="JBHSBY010000030">
    <property type="protein sequence ID" value="MFC4195993.1"/>
    <property type="molecule type" value="Genomic_DNA"/>
</dbReference>
<dbReference type="Pfam" id="PF12733">
    <property type="entry name" value="Cadherin-like"/>
    <property type="match status" value="1"/>
</dbReference>
<evidence type="ECO:0000259" key="5">
    <source>
        <dbReference type="Pfam" id="PF18676"/>
    </source>
</evidence>
<dbReference type="Gene3D" id="2.130.10.130">
    <property type="entry name" value="Integrin alpha, N-terminal"/>
    <property type="match status" value="2"/>
</dbReference>
<dbReference type="Gene3D" id="2.60.40.2340">
    <property type="match status" value="1"/>
</dbReference>
<name>A0ABV8NJN1_9SPHI</name>
<dbReference type="InterPro" id="IPR014756">
    <property type="entry name" value="Ig_E-set"/>
</dbReference>
<evidence type="ECO:0000313" key="7">
    <source>
        <dbReference type="Proteomes" id="UP001595792"/>
    </source>
</evidence>
<dbReference type="InterPro" id="IPR013783">
    <property type="entry name" value="Ig-like_fold"/>
</dbReference>
<dbReference type="InterPro" id="IPR041286">
    <property type="entry name" value="MBG_2"/>
</dbReference>
<feature type="domain" description="MBG" evidence="5">
    <location>
        <begin position="1988"/>
        <end position="2062"/>
    </location>
</feature>
<dbReference type="InterPro" id="IPR026341">
    <property type="entry name" value="T9SS_type_B"/>
</dbReference>
<feature type="domain" description="MBG" evidence="5">
    <location>
        <begin position="1608"/>
        <end position="1677"/>
    </location>
</feature>
<feature type="chain" id="PRO_5047185202" evidence="2">
    <location>
        <begin position="25"/>
        <end position="2235"/>
    </location>
</feature>
<feature type="domain" description="MBG" evidence="5">
    <location>
        <begin position="1912"/>
        <end position="1981"/>
    </location>
</feature>
<keyword evidence="1 2" id="KW-0732">Signal</keyword>
<dbReference type="InterPro" id="IPR025883">
    <property type="entry name" value="Cadherin-like_domain"/>
</dbReference>
<dbReference type="Pfam" id="PF13517">
    <property type="entry name" value="FG-GAP_3"/>
    <property type="match status" value="2"/>
</dbReference>
<keyword evidence="7" id="KW-1185">Reference proteome</keyword>
<dbReference type="NCBIfam" id="TIGR04131">
    <property type="entry name" value="Bac_Flav_CTERM"/>
    <property type="match status" value="1"/>
</dbReference>
<dbReference type="RefSeq" id="WP_378959317.1">
    <property type="nucleotide sequence ID" value="NZ_JBHRXC010000016.1"/>
</dbReference>
<dbReference type="SUPFAM" id="SSF69318">
    <property type="entry name" value="Integrin alpha N-terminal domain"/>
    <property type="match status" value="2"/>
</dbReference>
<feature type="domain" description="MBG" evidence="5">
    <location>
        <begin position="1684"/>
        <end position="1753"/>
    </location>
</feature>
<organism evidence="6 7">
    <name type="scientific">Pedobacter jamesrossensis</name>
    <dbReference type="NCBI Taxonomy" id="1908238"/>
    <lineage>
        <taxon>Bacteria</taxon>
        <taxon>Pseudomonadati</taxon>
        <taxon>Bacteroidota</taxon>
        <taxon>Sphingobacteriia</taxon>
        <taxon>Sphingobacteriales</taxon>
        <taxon>Sphingobacteriaceae</taxon>
        <taxon>Pedobacter</taxon>
    </lineage>
</organism>
<evidence type="ECO:0000313" key="6">
    <source>
        <dbReference type="EMBL" id="MFC4195993.1"/>
    </source>
</evidence>
<feature type="domain" description="Cadherin-like beta-sandwich-like" evidence="4">
    <location>
        <begin position="1351"/>
        <end position="1442"/>
    </location>
</feature>
<dbReference type="CDD" id="cd00102">
    <property type="entry name" value="IPT"/>
    <property type="match status" value="1"/>
</dbReference>
<feature type="signal peptide" evidence="2">
    <location>
        <begin position="1"/>
        <end position="24"/>
    </location>
</feature>
<dbReference type="Gene3D" id="2.60.40.10">
    <property type="entry name" value="Immunoglobulins"/>
    <property type="match status" value="2"/>
</dbReference>
<feature type="domain" description="IPT/TIG" evidence="3">
    <location>
        <begin position="64"/>
        <end position="136"/>
    </location>
</feature>
<dbReference type="Proteomes" id="UP001595792">
    <property type="component" value="Unassembled WGS sequence"/>
</dbReference>
<dbReference type="Pfam" id="PF18676">
    <property type="entry name" value="MBG_2"/>
    <property type="match status" value="7"/>
</dbReference>
<evidence type="ECO:0000256" key="1">
    <source>
        <dbReference type="ARBA" id="ARBA00022729"/>
    </source>
</evidence>
<feature type="domain" description="MBG" evidence="5">
    <location>
        <begin position="1760"/>
        <end position="1829"/>
    </location>
</feature>
<evidence type="ECO:0000256" key="2">
    <source>
        <dbReference type="SAM" id="SignalP"/>
    </source>
</evidence>
<dbReference type="Gene3D" id="3.30.160.710">
    <property type="match status" value="1"/>
</dbReference>
<dbReference type="Pfam" id="PF01833">
    <property type="entry name" value="TIG"/>
    <property type="match status" value="1"/>
</dbReference>
<proteinExistence type="predicted"/>
<dbReference type="PANTHER" id="PTHR46580">
    <property type="entry name" value="SENSOR KINASE-RELATED"/>
    <property type="match status" value="1"/>
</dbReference>
<feature type="domain" description="MBG" evidence="5">
    <location>
        <begin position="1531"/>
        <end position="1602"/>
    </location>
</feature>